<dbReference type="Gene3D" id="3.40.50.300">
    <property type="entry name" value="P-loop containing nucleotide triphosphate hydrolases"/>
    <property type="match status" value="2"/>
</dbReference>
<evidence type="ECO:0000256" key="1">
    <source>
        <dbReference type="ARBA" id="ARBA00010378"/>
    </source>
</evidence>
<dbReference type="InterPro" id="IPR006626">
    <property type="entry name" value="PbH1"/>
</dbReference>
<dbReference type="SUPFAM" id="SSF52540">
    <property type="entry name" value="P-loop containing nucleoside triphosphate hydrolases"/>
    <property type="match status" value="2"/>
</dbReference>
<dbReference type="InterPro" id="IPR011050">
    <property type="entry name" value="Pectin_lyase_fold/virulence"/>
</dbReference>
<dbReference type="Gene3D" id="1.10.8.60">
    <property type="match status" value="1"/>
</dbReference>
<dbReference type="Pfam" id="PF17866">
    <property type="entry name" value="AAA_lid_6"/>
    <property type="match status" value="1"/>
</dbReference>
<evidence type="ECO:0000256" key="4">
    <source>
        <dbReference type="SAM" id="MobiDB-lite"/>
    </source>
</evidence>
<dbReference type="InterPro" id="IPR000641">
    <property type="entry name" value="CbxX/CfxQ"/>
</dbReference>
<dbReference type="Pfam" id="PF13229">
    <property type="entry name" value="Beta_helix"/>
    <property type="match status" value="2"/>
</dbReference>
<accession>A0ABX1RPX9</accession>
<name>A0ABX1RPX9_9PSEU</name>
<feature type="domain" description="AAA+ ATPase" evidence="5">
    <location>
        <begin position="882"/>
        <end position="1041"/>
    </location>
</feature>
<sequence length="1107" mass="113507">MVGQDRPGAYGSIGAALAAAEPGATITVHPGRYEENLVLNRMVTVTAEPGAGRVEVSARQGSVVVVNSDAVQLRGLVLTSADQQVAAVDVVRGEAALDSCTVAGSSWTTLLARGQGALALRGCRVTNGAGAGVVVASPVPSSLESTEIADTASSGVVVAERGVVVLRQCRVVRAQGNGICVNGEGSATIEQCEIVGAAKPAMVVEGKGRAAITGLTVQESASVDLYLRSTGPTTVRSSRFAGAGSQAAHVAEGAAPVLDQCVFAGAQRAAVQVTGASAPRFTGCTIESSPVGLLIDGASTPQVERTTVRGSQQGAVVVGAGSRARFAGLQAAAGEGPVMTVSGQSQVTIEGALLEGGRVPALAVTEDSAVRLVDVEVVLTAATADTPAVTFTGAASSSLTSVLVRRGGVRISGGAQMSWQDSEIVDAAGDGLHLLDGAALVASRCRLRGPRGDGVVVETGARAELTDCEVAGAAGDGVRIDTAEPVLLRSCAVERSGGVAVRSPENGQVTVQDLRTGERPATPGAPAGPAPAAPADAAPPPEPGAGDAPPMSGPLGELQSLVGLAGVKNEVTGLINLIKMAQTRERMGLPMPPMSRHVVFAGPPGTGKTTVARLYGAVLAELGVLAKGHMIEVARQDLVGQYIGSTAIKTTEVVTKALGGVLFVDEAYTLTSQSGGSGPDFGQEAVDALMKMMEDHRDELVVIVAGYSHQMDRFLESNPGLASRFTRTIEFPNYSVDELVTITTRLCAKHYYELTDDGLATVREYFERIPKDGTFGNGRVARKLFEAMVNNQASRLAIEPPSKEAELNRLTAQDLRPEFDQLASLPAAATPAGTTDPAAALAASRGWKRLNALAGQAPLRAAAGRTLLELGQRVHARQPVGHRANVAIAGPRGTGRTEIAAWYAQALAELDVVRVGQQLRVPVGTGLYPQWPGQAESLVAAALDDAAGGVLVVDLDGDWPIAPHTPGVEAVEALAAAMQRRAADPVVVLLGEPDRLGRLSAAVPGLRTTLGQAWQLVDYTVDELVTAAVRLLERRGHEVPDEVREVLAARLADVPQPVIRTALELARRLSAAAASRTLAAADLAAAGPVVDRGGPALPLGHGLASVG</sequence>
<dbReference type="SMART" id="SM00382">
    <property type="entry name" value="AAA"/>
    <property type="match status" value="2"/>
</dbReference>
<dbReference type="PANTHER" id="PTHR43392">
    <property type="entry name" value="AAA-TYPE ATPASE FAMILY PROTEIN / ANKYRIN REPEAT FAMILY PROTEIN"/>
    <property type="match status" value="1"/>
</dbReference>
<keyword evidence="7" id="KW-1185">Reference proteome</keyword>
<evidence type="ECO:0000313" key="7">
    <source>
        <dbReference type="Proteomes" id="UP001296706"/>
    </source>
</evidence>
<dbReference type="InterPro" id="IPR039448">
    <property type="entry name" value="Beta_helix"/>
</dbReference>
<comment type="similarity">
    <text evidence="1">Belongs to the CbxX/CfxQ family.</text>
</comment>
<evidence type="ECO:0000259" key="5">
    <source>
        <dbReference type="SMART" id="SM00382"/>
    </source>
</evidence>
<dbReference type="InterPro" id="IPR003959">
    <property type="entry name" value="ATPase_AAA_core"/>
</dbReference>
<dbReference type="EMBL" id="JAAXKY010000236">
    <property type="protein sequence ID" value="NMH82437.1"/>
    <property type="molecule type" value="Genomic_DNA"/>
</dbReference>
<dbReference type="InterPro" id="IPR027417">
    <property type="entry name" value="P-loop_NTPase"/>
</dbReference>
<keyword evidence="2" id="KW-0547">Nucleotide-binding</keyword>
<evidence type="ECO:0000256" key="3">
    <source>
        <dbReference type="ARBA" id="ARBA00022840"/>
    </source>
</evidence>
<evidence type="ECO:0000313" key="6">
    <source>
        <dbReference type="EMBL" id="NMH82437.1"/>
    </source>
</evidence>
<dbReference type="Proteomes" id="UP001296706">
    <property type="component" value="Unassembled WGS sequence"/>
</dbReference>
<protein>
    <submittedName>
        <fullName evidence="6">AAA family ATPase</fullName>
    </submittedName>
</protein>
<gene>
    <name evidence="6" type="ORF">HF577_35790</name>
</gene>
<dbReference type="InterPro" id="IPR041627">
    <property type="entry name" value="AAA_lid_6"/>
</dbReference>
<dbReference type="Pfam" id="PF00004">
    <property type="entry name" value="AAA"/>
    <property type="match status" value="1"/>
</dbReference>
<reference evidence="6 7" key="1">
    <citation type="submission" date="2020-04" db="EMBL/GenBank/DDBJ databases">
        <authorList>
            <person name="Klaysubun C."/>
            <person name="Duangmal K."/>
            <person name="Lipun K."/>
        </authorList>
    </citation>
    <scope>NUCLEOTIDE SEQUENCE [LARGE SCALE GENOMIC DNA]</scope>
    <source>
        <strain evidence="6 7">JCM 11839</strain>
    </source>
</reference>
<organism evidence="6 7">
    <name type="scientific">Pseudonocardia xinjiangensis</name>
    <dbReference type="NCBI Taxonomy" id="75289"/>
    <lineage>
        <taxon>Bacteria</taxon>
        <taxon>Bacillati</taxon>
        <taxon>Actinomycetota</taxon>
        <taxon>Actinomycetes</taxon>
        <taxon>Pseudonocardiales</taxon>
        <taxon>Pseudonocardiaceae</taxon>
        <taxon>Pseudonocardia</taxon>
    </lineage>
</organism>
<feature type="domain" description="AAA+ ATPase" evidence="5">
    <location>
        <begin position="594"/>
        <end position="735"/>
    </location>
</feature>
<comment type="caution">
    <text evidence="6">The sequence shown here is derived from an EMBL/GenBank/DDBJ whole genome shotgun (WGS) entry which is preliminary data.</text>
</comment>
<dbReference type="InterPro" id="IPR050773">
    <property type="entry name" value="CbxX/CfxQ_RuBisCO_ESX"/>
</dbReference>
<dbReference type="CDD" id="cd00009">
    <property type="entry name" value="AAA"/>
    <property type="match status" value="1"/>
</dbReference>
<dbReference type="Gene3D" id="2.160.20.10">
    <property type="entry name" value="Single-stranded right-handed beta-helix, Pectin lyase-like"/>
    <property type="match status" value="2"/>
</dbReference>
<feature type="region of interest" description="Disordered" evidence="4">
    <location>
        <begin position="516"/>
        <end position="555"/>
    </location>
</feature>
<dbReference type="PANTHER" id="PTHR43392:SF2">
    <property type="entry name" value="AAA-TYPE ATPASE FAMILY PROTEIN _ ANKYRIN REPEAT FAMILY PROTEIN"/>
    <property type="match status" value="1"/>
</dbReference>
<feature type="compositionally biased region" description="Pro residues" evidence="4">
    <location>
        <begin position="526"/>
        <end position="543"/>
    </location>
</feature>
<proteinExistence type="inferred from homology"/>
<dbReference type="SMART" id="SM00710">
    <property type="entry name" value="PbH1"/>
    <property type="match status" value="7"/>
</dbReference>
<dbReference type="InterPro" id="IPR003593">
    <property type="entry name" value="AAA+_ATPase"/>
</dbReference>
<dbReference type="InterPro" id="IPR012334">
    <property type="entry name" value="Pectin_lyas_fold"/>
</dbReference>
<keyword evidence="3" id="KW-0067">ATP-binding</keyword>
<dbReference type="PRINTS" id="PR00819">
    <property type="entry name" value="CBXCFQXSUPER"/>
</dbReference>
<evidence type="ECO:0000256" key="2">
    <source>
        <dbReference type="ARBA" id="ARBA00022741"/>
    </source>
</evidence>
<dbReference type="SUPFAM" id="SSF51126">
    <property type="entry name" value="Pectin lyase-like"/>
    <property type="match status" value="3"/>
</dbReference>